<gene>
    <name evidence="2" type="ORF">TSPI_02385</name>
</gene>
<dbReference type="EMBL" id="JBEUSY010000254">
    <property type="protein sequence ID" value="KAL1240786.1"/>
    <property type="molecule type" value="Genomic_DNA"/>
</dbReference>
<name>A0ABR3KP31_TRISP</name>
<organism evidence="2 3">
    <name type="scientific">Trichinella spiralis</name>
    <name type="common">Trichina worm</name>
    <dbReference type="NCBI Taxonomy" id="6334"/>
    <lineage>
        <taxon>Eukaryota</taxon>
        <taxon>Metazoa</taxon>
        <taxon>Ecdysozoa</taxon>
        <taxon>Nematoda</taxon>
        <taxon>Enoplea</taxon>
        <taxon>Dorylaimia</taxon>
        <taxon>Trichinellida</taxon>
        <taxon>Trichinellidae</taxon>
        <taxon>Trichinella</taxon>
    </lineage>
</organism>
<sequence length="182" mass="20573">MTLNQNAVNRMNPSRDKSPPAGPIETKEDWIVRFGVCTELNEWSDEEKKFLSSVQDKNVRMIARLGQPEISGRIGKRNYFPRVFCACTNLEHCFTGPNTTAQGTYNREQNDIVIDEINQTLENVGVYTEERLVTSSGPGETERSTETSTFVDDGSAMLELREKRLYSSELPPAFERTSAEIV</sequence>
<dbReference type="GO" id="GO:0004497">
    <property type="term" value="F:monooxygenase activity"/>
    <property type="evidence" value="ECO:0007669"/>
    <property type="project" value="UniProtKB-KW"/>
</dbReference>
<dbReference type="Proteomes" id="UP001558632">
    <property type="component" value="Unassembled WGS sequence"/>
</dbReference>
<evidence type="ECO:0000313" key="2">
    <source>
        <dbReference type="EMBL" id="KAL1240786.1"/>
    </source>
</evidence>
<evidence type="ECO:0000313" key="3">
    <source>
        <dbReference type="Proteomes" id="UP001558632"/>
    </source>
</evidence>
<protein>
    <submittedName>
        <fullName evidence="2">Cytochrome P450 monooxygenase lcsN</fullName>
    </submittedName>
</protein>
<feature type="region of interest" description="Disordered" evidence="1">
    <location>
        <begin position="1"/>
        <end position="24"/>
    </location>
</feature>
<comment type="caution">
    <text evidence="2">The sequence shown here is derived from an EMBL/GenBank/DDBJ whole genome shotgun (WGS) entry which is preliminary data.</text>
</comment>
<keyword evidence="3" id="KW-1185">Reference proteome</keyword>
<reference evidence="2 3" key="1">
    <citation type="submission" date="2024-07" db="EMBL/GenBank/DDBJ databases">
        <title>Enhanced genomic and transcriptomic resources for Trichinella pseudospiralis and T. spiralis underpin the discovery of pronounced molecular differences between stages and species.</title>
        <authorList>
            <person name="Pasi K.K."/>
            <person name="La Rosa G."/>
            <person name="Gomez-Morales M.A."/>
            <person name="Tosini F."/>
            <person name="Sumanam S."/>
            <person name="Young N.D."/>
            <person name="Chang B.C."/>
            <person name="Robin G.B."/>
        </authorList>
    </citation>
    <scope>NUCLEOTIDE SEQUENCE [LARGE SCALE GENOMIC DNA]</scope>
    <source>
        <strain evidence="2">ISS534</strain>
    </source>
</reference>
<accession>A0ABR3KP31</accession>
<keyword evidence="2" id="KW-0560">Oxidoreductase</keyword>
<feature type="compositionally biased region" description="Polar residues" evidence="1">
    <location>
        <begin position="1"/>
        <end position="12"/>
    </location>
</feature>
<proteinExistence type="predicted"/>
<evidence type="ECO:0000256" key="1">
    <source>
        <dbReference type="SAM" id="MobiDB-lite"/>
    </source>
</evidence>
<keyword evidence="2" id="KW-0503">Monooxygenase</keyword>